<dbReference type="EMBL" id="CALBWS010000001">
    <property type="protein sequence ID" value="CAH2713063.1"/>
    <property type="molecule type" value="Genomic_DNA"/>
</dbReference>
<feature type="transmembrane region" description="Helical" evidence="1">
    <location>
        <begin position="55"/>
        <end position="73"/>
    </location>
</feature>
<name>A0ABN8KI16_9BACI</name>
<evidence type="ECO:0000313" key="2">
    <source>
        <dbReference type="EMBL" id="CAH2713063.1"/>
    </source>
</evidence>
<protein>
    <submittedName>
        <fullName evidence="2">Uncharacterized protein</fullName>
    </submittedName>
</protein>
<keyword evidence="1" id="KW-0472">Membrane</keyword>
<dbReference type="RefSeq" id="WP_248733416.1">
    <property type="nucleotide sequence ID" value="NZ_CALBWS010000001.1"/>
</dbReference>
<keyword evidence="3" id="KW-1185">Reference proteome</keyword>
<keyword evidence="1" id="KW-0812">Transmembrane</keyword>
<gene>
    <name evidence="2" type="ORF">BACCIP111895_00196</name>
</gene>
<comment type="caution">
    <text evidence="2">The sequence shown here is derived from an EMBL/GenBank/DDBJ whole genome shotgun (WGS) entry which is preliminary data.</text>
</comment>
<feature type="transmembrane region" description="Helical" evidence="1">
    <location>
        <begin position="12"/>
        <end position="35"/>
    </location>
</feature>
<reference evidence="2" key="1">
    <citation type="submission" date="2022-04" db="EMBL/GenBank/DDBJ databases">
        <authorList>
            <person name="Criscuolo A."/>
        </authorList>
    </citation>
    <scope>NUCLEOTIDE SEQUENCE</scope>
    <source>
        <strain evidence="2">CIP111895</strain>
    </source>
</reference>
<evidence type="ECO:0000256" key="1">
    <source>
        <dbReference type="SAM" id="Phobius"/>
    </source>
</evidence>
<sequence>MRTLLSVILKILSFIALLIVTIGILISISFIQVSLFTTSDYIMWVTKYPASRLEFIYELYIIFVFFYFFNNDIRKSVSVFLKKYRKLFLPIFGVFNIILLYSILTNVTVVSNNKIVDHSFLSPQGKEYSFKDIIKITAGVYGEKQFFGHSKGDFFYIIELNDGTKIDLAAAESSGAKNDEDTRFILEKLDNQLVNMGIPKKASMENFKYSTKNLAKIHTDKIRIILENTP</sequence>
<feature type="transmembrane region" description="Helical" evidence="1">
    <location>
        <begin position="85"/>
        <end position="104"/>
    </location>
</feature>
<accession>A0ABN8KI16</accession>
<organism evidence="2 3">
    <name type="scientific">Neobacillus rhizosphaerae</name>
    <dbReference type="NCBI Taxonomy" id="2880965"/>
    <lineage>
        <taxon>Bacteria</taxon>
        <taxon>Bacillati</taxon>
        <taxon>Bacillota</taxon>
        <taxon>Bacilli</taxon>
        <taxon>Bacillales</taxon>
        <taxon>Bacillaceae</taxon>
        <taxon>Neobacillus</taxon>
    </lineage>
</organism>
<evidence type="ECO:0000313" key="3">
    <source>
        <dbReference type="Proteomes" id="UP000838308"/>
    </source>
</evidence>
<dbReference type="Proteomes" id="UP000838308">
    <property type="component" value="Unassembled WGS sequence"/>
</dbReference>
<keyword evidence="1" id="KW-1133">Transmembrane helix</keyword>
<proteinExistence type="predicted"/>